<dbReference type="OrthoDB" id="9794638at2"/>
<dbReference type="STRING" id="1301098.PKB_1864"/>
<dbReference type="GO" id="GO:0016646">
    <property type="term" value="F:oxidoreductase activity, acting on the CH-NH group of donors, NAD or NADP as acceptor"/>
    <property type="evidence" value="ECO:0007669"/>
    <property type="project" value="UniProtKB-ARBA"/>
</dbReference>
<evidence type="ECO:0000256" key="2">
    <source>
        <dbReference type="ARBA" id="ARBA00022630"/>
    </source>
</evidence>
<comment type="cofactor">
    <cofactor evidence="1">
        <name>FMN</name>
        <dbReference type="ChEBI" id="CHEBI:58210"/>
    </cofactor>
</comment>
<comment type="similarity">
    <text evidence="4">Belongs to the flavoredoxin family.</text>
</comment>
<dbReference type="RefSeq" id="WP_043250997.1">
    <property type="nucleotide sequence ID" value="NZ_HG322950.1"/>
</dbReference>
<evidence type="ECO:0000313" key="6">
    <source>
        <dbReference type="EMBL" id="CDF83214.1"/>
    </source>
</evidence>
<accession>A0A024HF14</accession>
<feature type="domain" description="Flavin reductase like" evidence="5">
    <location>
        <begin position="19"/>
        <end position="174"/>
    </location>
</feature>
<dbReference type="Gene3D" id="2.30.110.10">
    <property type="entry name" value="Electron Transport, Fmn-binding Protein, Chain A"/>
    <property type="match status" value="1"/>
</dbReference>
<dbReference type="AlphaFoldDB" id="A0A024HF14"/>
<keyword evidence="2" id="KW-0285">Flavoprotein</keyword>
<sequence>MQLDFSSLAPADAYRWLASTVTPRPIAWVSTLSADGRRNLAPFSFFQVISDEPPTLMVNTSIRDDGSVKDTLINVRETGQLVIHLVDAAHAEAMNATAANLPHGTSEFEHAGIATLPSERVAPPRVAGAPVAFECELAQIQPYPADAPSCYLIFARVLLAHIDDAVLRDERHVDPAKLDLVGRLGGTQYCRTRDTFSMVRPK</sequence>
<gene>
    <name evidence="6" type="ORF">PKB_1864</name>
</gene>
<dbReference type="KEGG" id="pkc:PKB_1864"/>
<keyword evidence="7" id="KW-1185">Reference proteome</keyword>
<evidence type="ECO:0000313" key="7">
    <source>
        <dbReference type="Proteomes" id="UP000025241"/>
    </source>
</evidence>
<keyword evidence="3" id="KW-0288">FMN</keyword>
<dbReference type="eggNOG" id="COG1853">
    <property type="taxonomic scope" value="Bacteria"/>
</dbReference>
<dbReference type="SMART" id="SM00903">
    <property type="entry name" value="Flavin_Reduct"/>
    <property type="match status" value="1"/>
</dbReference>
<protein>
    <recommendedName>
        <fullName evidence="5">Flavin reductase like domain-containing protein</fullName>
    </recommendedName>
</protein>
<evidence type="ECO:0000259" key="5">
    <source>
        <dbReference type="SMART" id="SM00903"/>
    </source>
</evidence>
<dbReference type="EMBL" id="HG322950">
    <property type="protein sequence ID" value="CDF83214.1"/>
    <property type="molecule type" value="Genomic_DNA"/>
</dbReference>
<evidence type="ECO:0000256" key="4">
    <source>
        <dbReference type="ARBA" id="ARBA00038054"/>
    </source>
</evidence>
<dbReference type="HOGENOM" id="CLU_059021_3_1_6"/>
<evidence type="ECO:0000256" key="1">
    <source>
        <dbReference type="ARBA" id="ARBA00001917"/>
    </source>
</evidence>
<dbReference type="Pfam" id="PF01613">
    <property type="entry name" value="Flavin_Reduct"/>
    <property type="match status" value="1"/>
</dbReference>
<dbReference type="SUPFAM" id="SSF50475">
    <property type="entry name" value="FMN-binding split barrel"/>
    <property type="match status" value="1"/>
</dbReference>
<proteinExistence type="inferred from homology"/>
<reference evidence="6 7" key="2">
    <citation type="submission" date="2014-05" db="EMBL/GenBank/DDBJ databases">
        <title>Genome sequence of the 3-chlorobenzoate degrading bacterium Pseudomonas knackmussii B13 shows multiple evidence for horizontal gene transfer.</title>
        <authorList>
            <person name="Miyazaki R."/>
            <person name="Bertelli C."/>
            <person name="Falquet L."/>
            <person name="Robinson-Rechavi M."/>
            <person name="Gharib W."/>
            <person name="Roy S."/>
            <person name="Van der Meer J.R."/>
        </authorList>
    </citation>
    <scope>NUCLEOTIDE SEQUENCE [LARGE SCALE GENOMIC DNA]</scope>
    <source>
        <strain evidence="6 7">B13</strain>
    </source>
</reference>
<dbReference type="InterPro" id="IPR002563">
    <property type="entry name" value="Flavin_Rdtase-like_dom"/>
</dbReference>
<reference evidence="6 7" key="1">
    <citation type="submission" date="2013-03" db="EMBL/GenBank/DDBJ databases">
        <authorList>
            <person name="Linke B."/>
        </authorList>
    </citation>
    <scope>NUCLEOTIDE SEQUENCE [LARGE SCALE GENOMIC DNA]</scope>
    <source>
        <strain evidence="6 7">B13</strain>
    </source>
</reference>
<dbReference type="Proteomes" id="UP000025241">
    <property type="component" value="Chromosome I"/>
</dbReference>
<dbReference type="InterPro" id="IPR012349">
    <property type="entry name" value="Split_barrel_FMN-bd"/>
</dbReference>
<dbReference type="PATRIC" id="fig|1301098.3.peg.1850"/>
<dbReference type="PANTHER" id="PTHR33798:SF5">
    <property type="entry name" value="FLAVIN REDUCTASE LIKE DOMAIN-CONTAINING PROTEIN"/>
    <property type="match status" value="1"/>
</dbReference>
<dbReference type="PANTHER" id="PTHR33798">
    <property type="entry name" value="FLAVOPROTEIN OXYGENASE"/>
    <property type="match status" value="1"/>
</dbReference>
<dbReference type="GO" id="GO:0010181">
    <property type="term" value="F:FMN binding"/>
    <property type="evidence" value="ECO:0007669"/>
    <property type="project" value="InterPro"/>
</dbReference>
<name>A0A024HF14_PSEKB</name>
<evidence type="ECO:0000256" key="3">
    <source>
        <dbReference type="ARBA" id="ARBA00022643"/>
    </source>
</evidence>
<organism evidence="6 7">
    <name type="scientific">Pseudomonas knackmussii (strain DSM 6978 / CCUG 54928 / LMG 23759 / B13)</name>
    <dbReference type="NCBI Taxonomy" id="1301098"/>
    <lineage>
        <taxon>Bacteria</taxon>
        <taxon>Pseudomonadati</taxon>
        <taxon>Pseudomonadota</taxon>
        <taxon>Gammaproteobacteria</taxon>
        <taxon>Pseudomonadales</taxon>
        <taxon>Pseudomonadaceae</taxon>
        <taxon>Pseudomonas</taxon>
    </lineage>
</organism>